<keyword evidence="2" id="KW-0378">Hydrolase</keyword>
<evidence type="ECO:0000256" key="6">
    <source>
        <dbReference type="SAM" id="MobiDB-lite"/>
    </source>
</evidence>
<dbReference type="CDD" id="cd00268">
    <property type="entry name" value="DEADc"/>
    <property type="match status" value="1"/>
</dbReference>
<dbReference type="Gene3D" id="3.40.50.300">
    <property type="entry name" value="P-loop containing nucleotide triphosphate hydrolases"/>
    <property type="match status" value="2"/>
</dbReference>
<evidence type="ECO:0000259" key="7">
    <source>
        <dbReference type="PROSITE" id="PS51192"/>
    </source>
</evidence>
<organism evidence="9 10">
    <name type="scientific">Euzebya pacifica</name>
    <dbReference type="NCBI Taxonomy" id="1608957"/>
    <lineage>
        <taxon>Bacteria</taxon>
        <taxon>Bacillati</taxon>
        <taxon>Actinomycetota</taxon>
        <taxon>Nitriliruptoria</taxon>
        <taxon>Euzebyales</taxon>
    </lineage>
</organism>
<name>A0A346XYK3_9ACTN</name>
<protein>
    <submittedName>
        <fullName evidence="9">ATP-dependent RNA helicase</fullName>
    </submittedName>
</protein>
<dbReference type="GO" id="GO:0003676">
    <property type="term" value="F:nucleic acid binding"/>
    <property type="evidence" value="ECO:0007669"/>
    <property type="project" value="InterPro"/>
</dbReference>
<keyword evidence="1" id="KW-0547">Nucleotide-binding</keyword>
<dbReference type="OrthoDB" id="9805696at2"/>
<feature type="domain" description="Helicase C-terminal" evidence="8">
    <location>
        <begin position="248"/>
        <end position="395"/>
    </location>
</feature>
<dbReference type="PROSITE" id="PS51192">
    <property type="entry name" value="HELICASE_ATP_BIND_1"/>
    <property type="match status" value="1"/>
</dbReference>
<evidence type="ECO:0000256" key="2">
    <source>
        <dbReference type="ARBA" id="ARBA00022801"/>
    </source>
</evidence>
<evidence type="ECO:0000259" key="8">
    <source>
        <dbReference type="PROSITE" id="PS51194"/>
    </source>
</evidence>
<dbReference type="GO" id="GO:0003724">
    <property type="term" value="F:RNA helicase activity"/>
    <property type="evidence" value="ECO:0007669"/>
    <property type="project" value="TreeGrafter"/>
</dbReference>
<dbReference type="InterPro" id="IPR050079">
    <property type="entry name" value="DEAD_box_RNA_helicase"/>
</dbReference>
<reference evidence="9 10" key="1">
    <citation type="submission" date="2018-09" db="EMBL/GenBank/DDBJ databases">
        <title>Complete genome sequence of Euzebya sp. DY32-46 isolated from seawater of Pacific Ocean.</title>
        <authorList>
            <person name="Xu L."/>
            <person name="Wu Y.-H."/>
            <person name="Xu X.-W."/>
        </authorList>
    </citation>
    <scope>NUCLEOTIDE SEQUENCE [LARGE SCALE GENOMIC DNA]</scope>
    <source>
        <strain evidence="9 10">DY32-46</strain>
    </source>
</reference>
<keyword evidence="10" id="KW-1185">Reference proteome</keyword>
<dbReference type="GO" id="GO:0016787">
    <property type="term" value="F:hydrolase activity"/>
    <property type="evidence" value="ECO:0007669"/>
    <property type="project" value="UniProtKB-KW"/>
</dbReference>
<dbReference type="InterPro" id="IPR011545">
    <property type="entry name" value="DEAD/DEAH_box_helicase_dom"/>
</dbReference>
<dbReference type="Pfam" id="PF00271">
    <property type="entry name" value="Helicase_C"/>
    <property type="match status" value="1"/>
</dbReference>
<evidence type="ECO:0000256" key="1">
    <source>
        <dbReference type="ARBA" id="ARBA00022741"/>
    </source>
</evidence>
<dbReference type="PROSITE" id="PS51194">
    <property type="entry name" value="HELICASE_CTER"/>
    <property type="match status" value="1"/>
</dbReference>
<dbReference type="InterPro" id="IPR044742">
    <property type="entry name" value="DEAD/DEAH_RhlB"/>
</dbReference>
<evidence type="ECO:0000256" key="3">
    <source>
        <dbReference type="ARBA" id="ARBA00022806"/>
    </source>
</evidence>
<dbReference type="GO" id="GO:0005524">
    <property type="term" value="F:ATP binding"/>
    <property type="evidence" value="ECO:0007669"/>
    <property type="project" value="UniProtKB-KW"/>
</dbReference>
<dbReference type="CDD" id="cd18787">
    <property type="entry name" value="SF2_C_DEAD"/>
    <property type="match status" value="1"/>
</dbReference>
<gene>
    <name evidence="9" type="ORF">DVS28_a2621</name>
</gene>
<comment type="similarity">
    <text evidence="5">Belongs to the DEAD box helicase family.</text>
</comment>
<dbReference type="KEGG" id="euz:DVS28_a2621"/>
<dbReference type="RefSeq" id="WP_114591811.1">
    <property type="nucleotide sequence ID" value="NZ_CP031165.1"/>
</dbReference>
<dbReference type="AlphaFoldDB" id="A0A346XYK3"/>
<dbReference type="SMART" id="SM00490">
    <property type="entry name" value="HELICc"/>
    <property type="match status" value="1"/>
</dbReference>
<evidence type="ECO:0000256" key="5">
    <source>
        <dbReference type="ARBA" id="ARBA00038437"/>
    </source>
</evidence>
<dbReference type="InterPro" id="IPR001650">
    <property type="entry name" value="Helicase_C-like"/>
</dbReference>
<dbReference type="Pfam" id="PF00270">
    <property type="entry name" value="DEAD"/>
    <property type="match status" value="1"/>
</dbReference>
<feature type="region of interest" description="Disordered" evidence="6">
    <location>
        <begin position="1"/>
        <end position="22"/>
    </location>
</feature>
<evidence type="ECO:0000256" key="4">
    <source>
        <dbReference type="ARBA" id="ARBA00022840"/>
    </source>
</evidence>
<feature type="domain" description="Helicase ATP-binding" evidence="7">
    <location>
        <begin position="52"/>
        <end position="222"/>
    </location>
</feature>
<dbReference type="InterPro" id="IPR014001">
    <property type="entry name" value="Helicase_ATP-bd"/>
</dbReference>
<accession>A0A346XYK3</accession>
<keyword evidence="4" id="KW-0067">ATP-binding</keyword>
<feature type="compositionally biased region" description="Gly residues" evidence="6">
    <location>
        <begin position="398"/>
        <end position="436"/>
    </location>
</feature>
<evidence type="ECO:0000313" key="9">
    <source>
        <dbReference type="EMBL" id="AXV07300.1"/>
    </source>
</evidence>
<dbReference type="PANTHER" id="PTHR47959">
    <property type="entry name" value="ATP-DEPENDENT RNA HELICASE RHLE-RELATED"/>
    <property type="match status" value="1"/>
</dbReference>
<dbReference type="InterPro" id="IPR027417">
    <property type="entry name" value="P-loop_NTPase"/>
</dbReference>
<dbReference type="EMBL" id="CP031165">
    <property type="protein sequence ID" value="AXV07300.1"/>
    <property type="molecule type" value="Genomic_DNA"/>
</dbReference>
<sequence length="462" mass="48844">MSPTSTPTRERSRRRTDGEQPTFEALGVDQELVRILGRQQIRTPRPIQADTIEAALDGLDVCGRAPTGSGKTLAFVLPLAHLVPGNGRPVGLVLAPTRELAVQIDEVLAPLADRRGLRTRVLIGGTKINKDINALKRGVDILVGCPGRMIDLKNRGLLDLSKVRMAVLDEADRMADMGFIPDVTRLLDATDCADGQLLLFSATLDDTTAKLERRYQSDPVRVDVGNAVKASGNVSHTWHVVPRADRRPITEKLLSDSRSAIVFTRTKRGADRLAKQLSRGGLKAAPIHGDRSQSQRQRALNDFTDGRVGVLVATDIAARGIHVDDVDVVLHYDLPATAEDYTHRSGRTGRAGADGTVHAVVCDDSKGDARTLAKDLTVDLGWVGDKNGPNTAAPKQAGNGGNNGGGRGGNARNGGGNNGGRGGNGGNGNGGGGNGNGSRRRRNGNGQASGGQRSGRNQSRRG</sequence>
<evidence type="ECO:0000313" key="10">
    <source>
        <dbReference type="Proteomes" id="UP000264006"/>
    </source>
</evidence>
<proteinExistence type="inferred from homology"/>
<dbReference type="Proteomes" id="UP000264006">
    <property type="component" value="Chromosome"/>
</dbReference>
<dbReference type="GO" id="GO:0005829">
    <property type="term" value="C:cytosol"/>
    <property type="evidence" value="ECO:0007669"/>
    <property type="project" value="TreeGrafter"/>
</dbReference>
<dbReference type="PANTHER" id="PTHR47959:SF13">
    <property type="entry name" value="ATP-DEPENDENT RNA HELICASE RHLE"/>
    <property type="match status" value="1"/>
</dbReference>
<feature type="region of interest" description="Disordered" evidence="6">
    <location>
        <begin position="380"/>
        <end position="462"/>
    </location>
</feature>
<dbReference type="SUPFAM" id="SSF52540">
    <property type="entry name" value="P-loop containing nucleoside triphosphate hydrolases"/>
    <property type="match status" value="1"/>
</dbReference>
<keyword evidence="3 9" id="KW-0347">Helicase</keyword>
<dbReference type="SMART" id="SM00487">
    <property type="entry name" value="DEXDc"/>
    <property type="match status" value="1"/>
</dbReference>